<keyword evidence="6" id="KW-1185">Reference proteome</keyword>
<dbReference type="InterPro" id="IPR011990">
    <property type="entry name" value="TPR-like_helical_dom_sf"/>
</dbReference>
<dbReference type="PANTHER" id="PTHR22904">
    <property type="entry name" value="TPR REPEAT CONTAINING PROTEIN"/>
    <property type="match status" value="1"/>
</dbReference>
<dbReference type="Gene3D" id="3.80.10.10">
    <property type="entry name" value="Ribonuclease Inhibitor"/>
    <property type="match status" value="1"/>
</dbReference>
<dbReference type="PROSITE" id="PS50005">
    <property type="entry name" value="TPR"/>
    <property type="match status" value="1"/>
</dbReference>
<dbReference type="Gene3D" id="1.25.40.10">
    <property type="entry name" value="Tetratricopeptide repeat domain"/>
    <property type="match status" value="1"/>
</dbReference>
<proteinExistence type="predicted"/>
<dbReference type="OrthoDB" id="629492at2759"/>
<protein>
    <recommendedName>
        <fullName evidence="4">F-box domain-containing protein</fullName>
    </recommendedName>
</protein>
<accession>A0A8H4RRF7</accession>
<name>A0A8H4RRF7_9HELO</name>
<dbReference type="Proteomes" id="UP000566819">
    <property type="component" value="Unassembled WGS sequence"/>
</dbReference>
<dbReference type="SUPFAM" id="SSF48452">
    <property type="entry name" value="TPR-like"/>
    <property type="match status" value="1"/>
</dbReference>
<dbReference type="InterPro" id="IPR019734">
    <property type="entry name" value="TPR_rpt"/>
</dbReference>
<dbReference type="EMBL" id="JAAMPI010000242">
    <property type="protein sequence ID" value="KAF4633666.1"/>
    <property type="molecule type" value="Genomic_DNA"/>
</dbReference>
<dbReference type="SUPFAM" id="SSF81383">
    <property type="entry name" value="F-box domain"/>
    <property type="match status" value="1"/>
</dbReference>
<keyword evidence="2 3" id="KW-0802">TPR repeat</keyword>
<comment type="caution">
    <text evidence="5">The sequence shown here is derived from an EMBL/GenBank/DDBJ whole genome shotgun (WGS) entry which is preliminary data.</text>
</comment>
<dbReference type="Pfam" id="PF12937">
    <property type="entry name" value="F-box-like"/>
    <property type="match status" value="1"/>
</dbReference>
<gene>
    <name evidence="5" type="ORF">G7Y89_g4458</name>
</gene>
<dbReference type="GO" id="GO:0051879">
    <property type="term" value="F:Hsp90 protein binding"/>
    <property type="evidence" value="ECO:0007669"/>
    <property type="project" value="TreeGrafter"/>
</dbReference>
<evidence type="ECO:0000256" key="2">
    <source>
        <dbReference type="ARBA" id="ARBA00022803"/>
    </source>
</evidence>
<feature type="repeat" description="TPR" evidence="3">
    <location>
        <begin position="46"/>
        <end position="79"/>
    </location>
</feature>
<dbReference type="AlphaFoldDB" id="A0A8H4RRF7"/>
<dbReference type="InterPro" id="IPR036047">
    <property type="entry name" value="F-box-like_dom_sf"/>
</dbReference>
<feature type="domain" description="F-box" evidence="4">
    <location>
        <begin position="138"/>
        <end position="185"/>
    </location>
</feature>
<organism evidence="5 6">
    <name type="scientific">Cudoniella acicularis</name>
    <dbReference type="NCBI Taxonomy" id="354080"/>
    <lineage>
        <taxon>Eukaryota</taxon>
        <taxon>Fungi</taxon>
        <taxon>Dikarya</taxon>
        <taxon>Ascomycota</taxon>
        <taxon>Pezizomycotina</taxon>
        <taxon>Leotiomycetes</taxon>
        <taxon>Helotiales</taxon>
        <taxon>Tricladiaceae</taxon>
        <taxon>Cudoniella</taxon>
    </lineage>
</organism>
<dbReference type="PROSITE" id="PS50181">
    <property type="entry name" value="FBOX"/>
    <property type="match status" value="1"/>
</dbReference>
<sequence length="563" mass="64197">MSRLDKNDEGAAPLERGRRRYQEKDFTKAISFFTEAVNMSTGHLLLTALDHRAAAYEKLKQYQPALKDAKRMLELKPECSKGYLRCGKILQFKGESALAMKIYERGLRKVKIGTDNDRTLLQSIFNKMRLAQDPGKSLDPLEYLPLELAEMICQNLTMRDRVICLAVSKSWKRLLESSHRLWTTLDTTNTRKPISQTSLRLYLKRSNYTLDRALITLKARFDAQKMTYLTKHCKKLRRLDVNGHGIIGDSLIASLPHAKSLNNLQVSRNCEISVFSAREALKICRETLVEVNFQRIKGSRSQPAGEWPRLEKLKTLTLRAEDEALLNFTQLVKATPNLQVVILNEWQFPQNGSILELWTQLEHLDLSNSYLLVLPKLPPTLKHLILKSNPHLQIAIPNEEDEIQYNLPLLETLDCWNSGLSGKDIISLTQQSVKLGNLKALSVGLRIAEADGKVEEEYPASESVKSLSLAHLLIWEKRVLEIVKLYPNLTRLDVSGTKITGVAVKEFVKRGIKWLKLNECQTISADAIEWARNQGVEVEFQFPSQNTSLKTFRDNSFTGGFWQ</sequence>
<keyword evidence="1" id="KW-0677">Repeat</keyword>
<dbReference type="SMART" id="SM00256">
    <property type="entry name" value="FBOX"/>
    <property type="match status" value="1"/>
</dbReference>
<dbReference type="InterPro" id="IPR032675">
    <property type="entry name" value="LRR_dom_sf"/>
</dbReference>
<dbReference type="SUPFAM" id="SSF52047">
    <property type="entry name" value="RNI-like"/>
    <property type="match status" value="1"/>
</dbReference>
<evidence type="ECO:0000259" key="4">
    <source>
        <dbReference type="PROSITE" id="PS50181"/>
    </source>
</evidence>
<dbReference type="InterPro" id="IPR001810">
    <property type="entry name" value="F-box_dom"/>
</dbReference>
<evidence type="ECO:0000313" key="5">
    <source>
        <dbReference type="EMBL" id="KAF4633666.1"/>
    </source>
</evidence>
<reference evidence="5 6" key="1">
    <citation type="submission" date="2020-03" db="EMBL/GenBank/DDBJ databases">
        <title>Draft Genome Sequence of Cudoniella acicularis.</title>
        <authorList>
            <person name="Buettner E."/>
            <person name="Kellner H."/>
        </authorList>
    </citation>
    <scope>NUCLEOTIDE SEQUENCE [LARGE SCALE GENOMIC DNA]</scope>
    <source>
        <strain evidence="5 6">DSM 108380</strain>
    </source>
</reference>
<dbReference type="PANTHER" id="PTHR22904:SF523">
    <property type="entry name" value="STRESS-INDUCED-PHOSPHOPROTEIN 1"/>
    <property type="match status" value="1"/>
</dbReference>
<evidence type="ECO:0000256" key="3">
    <source>
        <dbReference type="PROSITE-ProRule" id="PRU00339"/>
    </source>
</evidence>
<evidence type="ECO:0000256" key="1">
    <source>
        <dbReference type="ARBA" id="ARBA00022737"/>
    </source>
</evidence>
<dbReference type="Gene3D" id="1.20.1280.50">
    <property type="match status" value="1"/>
</dbReference>
<evidence type="ECO:0000313" key="6">
    <source>
        <dbReference type="Proteomes" id="UP000566819"/>
    </source>
</evidence>